<dbReference type="InterPro" id="IPR038213">
    <property type="entry name" value="IFI6/IFI27-like_sf"/>
</dbReference>
<dbReference type="STRING" id="37293.ENSANAP00000041074"/>
<keyword evidence="5" id="KW-0472">Membrane</keyword>
<dbReference type="PANTHER" id="PTHR16932">
    <property type="entry name" value="INTERFERON ALPHA-INDUCIBLE PROTEIN 27"/>
    <property type="match status" value="1"/>
</dbReference>
<dbReference type="Proteomes" id="UP000233020">
    <property type="component" value="Unplaced"/>
</dbReference>
<dbReference type="OMA" id="VGWLSNI"/>
<dbReference type="GO" id="GO:0001836">
    <property type="term" value="P:release of cytochrome c from mitochondria"/>
    <property type="evidence" value="ECO:0007669"/>
    <property type="project" value="TreeGrafter"/>
</dbReference>
<evidence type="ECO:0000256" key="1">
    <source>
        <dbReference type="ARBA" id="ARBA00004141"/>
    </source>
</evidence>
<evidence type="ECO:0000256" key="6">
    <source>
        <dbReference type="SAM" id="MobiDB-lite"/>
    </source>
</evidence>
<dbReference type="InterPro" id="IPR009311">
    <property type="entry name" value="IFI6/IFI27-like"/>
</dbReference>
<dbReference type="GO" id="GO:0097193">
    <property type="term" value="P:intrinsic apoptotic signaling pathway"/>
    <property type="evidence" value="ECO:0007669"/>
    <property type="project" value="TreeGrafter"/>
</dbReference>
<evidence type="ECO:0000256" key="4">
    <source>
        <dbReference type="ARBA" id="ARBA00022989"/>
    </source>
</evidence>
<accession>A0A2K5F6S1</accession>
<evidence type="ECO:0000256" key="3">
    <source>
        <dbReference type="ARBA" id="ARBA00022692"/>
    </source>
</evidence>
<gene>
    <name evidence="7" type="primary">IFI27L2</name>
</gene>
<dbReference type="GO" id="GO:0031966">
    <property type="term" value="C:mitochondrial membrane"/>
    <property type="evidence" value="ECO:0007669"/>
    <property type="project" value="Ensembl"/>
</dbReference>
<keyword evidence="8" id="KW-1185">Reference proteome</keyword>
<comment type="subcellular location">
    <subcellularLocation>
        <location evidence="1">Membrane</location>
        <topology evidence="1">Multi-pass membrane protein</topology>
    </subcellularLocation>
</comment>
<dbReference type="Gene3D" id="6.10.110.10">
    <property type="match status" value="1"/>
</dbReference>
<organism evidence="7 8">
    <name type="scientific">Aotus nancymaae</name>
    <name type="common">Ma's night monkey</name>
    <dbReference type="NCBI Taxonomy" id="37293"/>
    <lineage>
        <taxon>Eukaryota</taxon>
        <taxon>Metazoa</taxon>
        <taxon>Chordata</taxon>
        <taxon>Craniata</taxon>
        <taxon>Vertebrata</taxon>
        <taxon>Euteleostomi</taxon>
        <taxon>Mammalia</taxon>
        <taxon>Eutheria</taxon>
        <taxon>Euarchontoglires</taxon>
        <taxon>Primates</taxon>
        <taxon>Haplorrhini</taxon>
        <taxon>Platyrrhini</taxon>
        <taxon>Aotidae</taxon>
        <taxon>Aotus</taxon>
    </lineage>
</organism>
<evidence type="ECO:0000256" key="5">
    <source>
        <dbReference type="ARBA" id="ARBA00023136"/>
    </source>
</evidence>
<feature type="region of interest" description="Disordered" evidence="6">
    <location>
        <begin position="90"/>
        <end position="126"/>
    </location>
</feature>
<comment type="similarity">
    <text evidence="2">Belongs to the IFI6/IFI27 family.</text>
</comment>
<evidence type="ECO:0000313" key="8">
    <source>
        <dbReference type="Proteomes" id="UP000233020"/>
    </source>
</evidence>
<proteinExistence type="inferred from homology"/>
<dbReference type="AlphaFoldDB" id="A0A2K5F6S1"/>
<keyword evidence="3" id="KW-0812">Transmembrane</keyword>
<sequence>MMKQAAAAAVGGALAVGAVPVVLSAMGFTGAGIAASSIAAKMMSAAAIANGGGISAGSLVATLQSVGAAGLSTSSNVLLASVGSVMGAYLGGSRPPTEPKAGDEARENVSQGETPKPPLKSEECEE</sequence>
<reference evidence="7" key="1">
    <citation type="submission" date="2025-08" db="UniProtKB">
        <authorList>
            <consortium name="Ensembl"/>
        </authorList>
    </citation>
    <scope>IDENTIFICATION</scope>
</reference>
<dbReference type="PANTHER" id="PTHR16932:SF35">
    <property type="entry name" value="INTERFERON ALPHA-INDUCIBLE PROTEIN 27-LIKE PROTEIN 2"/>
    <property type="match status" value="1"/>
</dbReference>
<name>A0A2K5F6S1_AOTNA</name>
<dbReference type="Ensembl" id="ENSANAT00000059186.1">
    <property type="protein sequence ID" value="ENSANAP00000041074.1"/>
    <property type="gene ID" value="ENSANAG00000037859.1"/>
</dbReference>
<keyword evidence="4" id="KW-1133">Transmembrane helix</keyword>
<dbReference type="GeneTree" id="ENSGT00940000155018"/>
<dbReference type="Pfam" id="PF06140">
    <property type="entry name" value="Ifi-6-16"/>
    <property type="match status" value="1"/>
</dbReference>
<protein>
    <submittedName>
        <fullName evidence="7">Interferon alpha inducible protein 27 like 2</fullName>
    </submittedName>
</protein>
<evidence type="ECO:0000313" key="7">
    <source>
        <dbReference type="Ensembl" id="ENSANAP00000041074.1"/>
    </source>
</evidence>
<evidence type="ECO:0000256" key="2">
    <source>
        <dbReference type="ARBA" id="ARBA00007262"/>
    </source>
</evidence>
<reference evidence="7" key="2">
    <citation type="submission" date="2025-09" db="UniProtKB">
        <authorList>
            <consortium name="Ensembl"/>
        </authorList>
    </citation>
    <scope>IDENTIFICATION</scope>
</reference>